<feature type="transmembrane region" description="Helical" evidence="2">
    <location>
        <begin position="21"/>
        <end position="40"/>
    </location>
</feature>
<accession>A0ABR7JQS8</accession>
<feature type="coiled-coil region" evidence="1">
    <location>
        <begin position="469"/>
        <end position="513"/>
    </location>
</feature>
<dbReference type="Proteomes" id="UP000609849">
    <property type="component" value="Unassembled WGS sequence"/>
</dbReference>
<evidence type="ECO:0000313" key="3">
    <source>
        <dbReference type="EMBL" id="MBC5997118.1"/>
    </source>
</evidence>
<feature type="transmembrane region" description="Helical" evidence="2">
    <location>
        <begin position="363"/>
        <end position="384"/>
    </location>
</feature>
<feature type="transmembrane region" description="Helical" evidence="2">
    <location>
        <begin position="214"/>
        <end position="234"/>
    </location>
</feature>
<feature type="transmembrane region" description="Helical" evidence="2">
    <location>
        <begin position="593"/>
        <end position="611"/>
    </location>
</feature>
<feature type="transmembrane region" description="Helical" evidence="2">
    <location>
        <begin position="554"/>
        <end position="573"/>
    </location>
</feature>
<keyword evidence="2" id="KW-1133">Transmembrane helix</keyword>
<comment type="caution">
    <text evidence="3">The sequence shown here is derived from an EMBL/GenBank/DDBJ whole genome shotgun (WGS) entry which is preliminary data.</text>
</comment>
<sequence>MRNLIGILGHELMKVWNNKKFLIFITSIFVLNLGTLWYSTSSNDYNPDLYSYRKLESKLKNFNDDEKIDYIEKYLDNLNEESKFLYTDNYMKETSLLKEVLNEIRTVKKYNTFLDNIQEQSSILSNVSIFQSSSGNEYSDRNIIKTANDYKQMNEIMPSYENSKGILLATNSYITDIFIILILCIVIYILVFYEKEKNLFSVIRVNINGRLCTGICKLLSLQISCILITSLFYGSNFVYYFSQLPIPDLSQLIQCLAPFSTSTLEVSIGMYLIIYILGKAVIVSIIASTLLLISIWSNYILTPYLALGFMSAVSYGMWKLIYPTTKWAFFKYFNLVGLLDMNKVFGAYLNLNIFNVPINYSRVWIVFVITSLIVLNILIVISYLKMRKLSVKSIKLKGKEFNVHTSLFRYEAYKILIMKKGIVILLLFLIGTDYIYTNHRYYISSGELTYKQYMDKLEGPLTKDKEEYLKNEKKKYEQAITMCNEIDEKYNNMEITKLQAMNLKQEYERVLSNYSIFETIWDKYEFIKEYPESEFIYDSGYKILFQAKDNTARIVMILYFVAIVFTLSSVLPMEYSNSQNKILKPTLLGMKKITYTKIAISSILAILFMIVTVVGRFIHISKFYEMSSLGVKAISLFGIGFWGSKLSIATVMIMFFIGLLIFSLLVMGIILLISSKVKNSVYTIVISFVLISLSLIL</sequence>
<evidence type="ECO:0008006" key="5">
    <source>
        <dbReference type="Google" id="ProtNLM"/>
    </source>
</evidence>
<evidence type="ECO:0000256" key="2">
    <source>
        <dbReference type="SAM" id="Phobius"/>
    </source>
</evidence>
<evidence type="ECO:0000313" key="4">
    <source>
        <dbReference type="Proteomes" id="UP000609849"/>
    </source>
</evidence>
<keyword evidence="2" id="KW-0812">Transmembrane</keyword>
<dbReference type="EMBL" id="JACRWE010000004">
    <property type="protein sequence ID" value="MBC5997118.1"/>
    <property type="molecule type" value="Genomic_DNA"/>
</dbReference>
<keyword evidence="1" id="KW-0175">Coiled coil</keyword>
<reference evidence="3 4" key="1">
    <citation type="submission" date="2020-08" db="EMBL/GenBank/DDBJ databases">
        <authorList>
            <person name="Liu C."/>
            <person name="Sun Q."/>
        </authorList>
    </citation>
    <scope>NUCLEOTIDE SEQUENCE [LARGE SCALE GENOMIC DNA]</scope>
    <source>
        <strain evidence="3 4">NSJ-18</strain>
    </source>
</reference>
<organism evidence="3 4">
    <name type="scientific">Romboutsia faecis</name>
    <dbReference type="NCBI Taxonomy" id="2764597"/>
    <lineage>
        <taxon>Bacteria</taxon>
        <taxon>Bacillati</taxon>
        <taxon>Bacillota</taxon>
        <taxon>Clostridia</taxon>
        <taxon>Peptostreptococcales</taxon>
        <taxon>Peptostreptococcaceae</taxon>
        <taxon>Romboutsia</taxon>
    </lineage>
</organism>
<feature type="transmembrane region" description="Helical" evidence="2">
    <location>
        <begin position="415"/>
        <end position="436"/>
    </location>
</feature>
<feature type="transmembrane region" description="Helical" evidence="2">
    <location>
        <begin position="173"/>
        <end position="193"/>
    </location>
</feature>
<feature type="transmembrane region" description="Helical" evidence="2">
    <location>
        <begin position="268"/>
        <end position="293"/>
    </location>
</feature>
<feature type="transmembrane region" description="Helical" evidence="2">
    <location>
        <begin position="300"/>
        <end position="318"/>
    </location>
</feature>
<gene>
    <name evidence="3" type="ORF">H8923_10120</name>
</gene>
<keyword evidence="4" id="KW-1185">Reference proteome</keyword>
<evidence type="ECO:0000256" key="1">
    <source>
        <dbReference type="SAM" id="Coils"/>
    </source>
</evidence>
<dbReference type="RefSeq" id="WP_153924431.1">
    <property type="nucleotide sequence ID" value="NZ_JACRWE010000004.1"/>
</dbReference>
<protein>
    <recommendedName>
        <fullName evidence="5">ABC transporter permease</fullName>
    </recommendedName>
</protein>
<name>A0ABR7JQS8_9FIRM</name>
<keyword evidence="2" id="KW-0472">Membrane</keyword>
<feature type="transmembrane region" description="Helical" evidence="2">
    <location>
        <begin position="680"/>
        <end position="696"/>
    </location>
</feature>
<proteinExistence type="predicted"/>
<feature type="transmembrane region" description="Helical" evidence="2">
    <location>
        <begin position="648"/>
        <end position="673"/>
    </location>
</feature>